<proteinExistence type="predicted"/>
<name>A0A0C3N2U9_PISTI</name>
<dbReference type="HOGENOM" id="CLU_2528339_0_0_1"/>
<accession>A0A0C3N2U9</accession>
<keyword evidence="2" id="KW-1185">Reference proteome</keyword>
<evidence type="ECO:0000313" key="1">
    <source>
        <dbReference type="EMBL" id="KIN95339.1"/>
    </source>
</evidence>
<evidence type="ECO:0000313" key="2">
    <source>
        <dbReference type="Proteomes" id="UP000054217"/>
    </source>
</evidence>
<dbReference type="Proteomes" id="UP000054217">
    <property type="component" value="Unassembled WGS sequence"/>
</dbReference>
<protein>
    <submittedName>
        <fullName evidence="1">Uncharacterized protein</fullName>
    </submittedName>
</protein>
<organism evidence="1 2">
    <name type="scientific">Pisolithus tinctorius Marx 270</name>
    <dbReference type="NCBI Taxonomy" id="870435"/>
    <lineage>
        <taxon>Eukaryota</taxon>
        <taxon>Fungi</taxon>
        <taxon>Dikarya</taxon>
        <taxon>Basidiomycota</taxon>
        <taxon>Agaricomycotina</taxon>
        <taxon>Agaricomycetes</taxon>
        <taxon>Agaricomycetidae</taxon>
        <taxon>Boletales</taxon>
        <taxon>Sclerodermatineae</taxon>
        <taxon>Pisolithaceae</taxon>
        <taxon>Pisolithus</taxon>
    </lineage>
</organism>
<reference evidence="2" key="2">
    <citation type="submission" date="2015-01" db="EMBL/GenBank/DDBJ databases">
        <title>Evolutionary Origins and Diversification of the Mycorrhizal Mutualists.</title>
        <authorList>
            <consortium name="DOE Joint Genome Institute"/>
            <consortium name="Mycorrhizal Genomics Consortium"/>
            <person name="Kohler A."/>
            <person name="Kuo A."/>
            <person name="Nagy L.G."/>
            <person name="Floudas D."/>
            <person name="Copeland A."/>
            <person name="Barry K.W."/>
            <person name="Cichocki N."/>
            <person name="Veneault-Fourrey C."/>
            <person name="LaButti K."/>
            <person name="Lindquist E.A."/>
            <person name="Lipzen A."/>
            <person name="Lundell T."/>
            <person name="Morin E."/>
            <person name="Murat C."/>
            <person name="Riley R."/>
            <person name="Ohm R."/>
            <person name="Sun H."/>
            <person name="Tunlid A."/>
            <person name="Henrissat B."/>
            <person name="Grigoriev I.V."/>
            <person name="Hibbett D.S."/>
            <person name="Martin F."/>
        </authorList>
    </citation>
    <scope>NUCLEOTIDE SEQUENCE [LARGE SCALE GENOMIC DNA]</scope>
    <source>
        <strain evidence="2">Marx 270</strain>
    </source>
</reference>
<reference evidence="1 2" key="1">
    <citation type="submission" date="2014-04" db="EMBL/GenBank/DDBJ databases">
        <authorList>
            <consortium name="DOE Joint Genome Institute"/>
            <person name="Kuo A."/>
            <person name="Kohler A."/>
            <person name="Costa M.D."/>
            <person name="Nagy L.G."/>
            <person name="Floudas D."/>
            <person name="Copeland A."/>
            <person name="Barry K.W."/>
            <person name="Cichocki N."/>
            <person name="Veneault-Fourrey C."/>
            <person name="LaButti K."/>
            <person name="Lindquist E.A."/>
            <person name="Lipzen A."/>
            <person name="Lundell T."/>
            <person name="Morin E."/>
            <person name="Murat C."/>
            <person name="Sun H."/>
            <person name="Tunlid A."/>
            <person name="Henrissat B."/>
            <person name="Grigoriev I.V."/>
            <person name="Hibbett D.S."/>
            <person name="Martin F."/>
            <person name="Nordberg H.P."/>
            <person name="Cantor M.N."/>
            <person name="Hua S.X."/>
        </authorList>
    </citation>
    <scope>NUCLEOTIDE SEQUENCE [LARGE SCALE GENOMIC DNA]</scope>
    <source>
        <strain evidence="1 2">Marx 270</strain>
    </source>
</reference>
<sequence length="84" mass="9592">MSVYTGAWSTRSFCIRGTVFILMSSERRRRRSCNVQKCSHRYTTAADSCCLPFTRKLGVKATHAHSQKTIIECSHWHKVSEAPT</sequence>
<dbReference type="AlphaFoldDB" id="A0A0C3N2U9"/>
<dbReference type="EMBL" id="KN832070">
    <property type="protein sequence ID" value="KIN95339.1"/>
    <property type="molecule type" value="Genomic_DNA"/>
</dbReference>
<dbReference type="InParanoid" id="A0A0C3N2U9"/>
<gene>
    <name evidence="1" type="ORF">M404DRAFT_1007643</name>
</gene>